<gene>
    <name evidence="4" type="ORF">C8F04DRAFT_1272813</name>
</gene>
<name>A0AAD6WSV3_9AGAR</name>
<keyword evidence="3" id="KW-1133">Transmembrane helix</keyword>
<dbReference type="AlphaFoldDB" id="A0AAD6WSV3"/>
<evidence type="ECO:0000313" key="4">
    <source>
        <dbReference type="EMBL" id="KAJ7022266.1"/>
    </source>
</evidence>
<dbReference type="InterPro" id="IPR015943">
    <property type="entry name" value="WD40/YVTN_repeat-like_dom_sf"/>
</dbReference>
<evidence type="ECO:0000256" key="3">
    <source>
        <dbReference type="SAM" id="Phobius"/>
    </source>
</evidence>
<dbReference type="SUPFAM" id="SSF50978">
    <property type="entry name" value="WD40 repeat-like"/>
    <property type="match status" value="1"/>
</dbReference>
<accession>A0AAD6WSV3</accession>
<evidence type="ECO:0000256" key="2">
    <source>
        <dbReference type="ARBA" id="ARBA00022737"/>
    </source>
</evidence>
<comment type="caution">
    <text evidence="4">The sequence shown here is derived from an EMBL/GenBank/DDBJ whole genome shotgun (WGS) entry which is preliminary data.</text>
</comment>
<keyword evidence="5" id="KW-1185">Reference proteome</keyword>
<protein>
    <submittedName>
        <fullName evidence="4">WD40-repeat-containing domain protein</fullName>
    </submittedName>
</protein>
<dbReference type="PANTHER" id="PTHR19857">
    <property type="entry name" value="MITOCHONDRIAL DIVISION PROTEIN 1-RELATED"/>
    <property type="match status" value="1"/>
</dbReference>
<dbReference type="Proteomes" id="UP001218188">
    <property type="component" value="Unassembled WGS sequence"/>
</dbReference>
<dbReference type="EMBL" id="JARJCM010000213">
    <property type="protein sequence ID" value="KAJ7022266.1"/>
    <property type="molecule type" value="Genomic_DNA"/>
</dbReference>
<keyword evidence="2" id="KW-0677">Repeat</keyword>
<dbReference type="InterPro" id="IPR036322">
    <property type="entry name" value="WD40_repeat_dom_sf"/>
</dbReference>
<feature type="transmembrane region" description="Helical" evidence="3">
    <location>
        <begin position="368"/>
        <end position="388"/>
    </location>
</feature>
<dbReference type="Gene3D" id="2.130.10.10">
    <property type="entry name" value="YVTN repeat-like/Quinoprotein amine dehydrogenase"/>
    <property type="match status" value="1"/>
</dbReference>
<feature type="transmembrane region" description="Helical" evidence="3">
    <location>
        <begin position="321"/>
        <end position="348"/>
    </location>
</feature>
<feature type="transmembrane region" description="Helical" evidence="3">
    <location>
        <begin position="505"/>
        <end position="527"/>
    </location>
</feature>
<dbReference type="InterPro" id="IPR051179">
    <property type="entry name" value="WD_repeat_multifunction"/>
</dbReference>
<reference evidence="4" key="1">
    <citation type="submission" date="2023-03" db="EMBL/GenBank/DDBJ databases">
        <title>Massive genome expansion in bonnet fungi (Mycena s.s.) driven by repeated elements and novel gene families across ecological guilds.</title>
        <authorList>
            <consortium name="Lawrence Berkeley National Laboratory"/>
            <person name="Harder C.B."/>
            <person name="Miyauchi S."/>
            <person name="Viragh M."/>
            <person name="Kuo A."/>
            <person name="Thoen E."/>
            <person name="Andreopoulos B."/>
            <person name="Lu D."/>
            <person name="Skrede I."/>
            <person name="Drula E."/>
            <person name="Henrissat B."/>
            <person name="Morin E."/>
            <person name="Kohler A."/>
            <person name="Barry K."/>
            <person name="LaButti K."/>
            <person name="Morin E."/>
            <person name="Salamov A."/>
            <person name="Lipzen A."/>
            <person name="Mereny Z."/>
            <person name="Hegedus B."/>
            <person name="Baldrian P."/>
            <person name="Stursova M."/>
            <person name="Weitz H."/>
            <person name="Taylor A."/>
            <person name="Grigoriev I.V."/>
            <person name="Nagy L.G."/>
            <person name="Martin F."/>
            <person name="Kauserud H."/>
        </authorList>
    </citation>
    <scope>NUCLEOTIDE SEQUENCE</scope>
    <source>
        <strain evidence="4">CBHHK200</strain>
    </source>
</reference>
<proteinExistence type="predicted"/>
<dbReference type="PANTHER" id="PTHR19857:SF21">
    <property type="entry name" value="ANAPHASE-PROMOTING COMPLEX SUBUNIT 4 WD40 DOMAIN-CONTAINING PROTEIN"/>
    <property type="match status" value="1"/>
</dbReference>
<organism evidence="4 5">
    <name type="scientific">Mycena alexandri</name>
    <dbReference type="NCBI Taxonomy" id="1745969"/>
    <lineage>
        <taxon>Eukaryota</taxon>
        <taxon>Fungi</taxon>
        <taxon>Dikarya</taxon>
        <taxon>Basidiomycota</taxon>
        <taxon>Agaricomycotina</taxon>
        <taxon>Agaricomycetes</taxon>
        <taxon>Agaricomycetidae</taxon>
        <taxon>Agaricales</taxon>
        <taxon>Marasmiineae</taxon>
        <taxon>Mycenaceae</taxon>
        <taxon>Mycena</taxon>
    </lineage>
</organism>
<evidence type="ECO:0000313" key="5">
    <source>
        <dbReference type="Proteomes" id="UP001218188"/>
    </source>
</evidence>
<keyword evidence="3" id="KW-0472">Membrane</keyword>
<evidence type="ECO:0000256" key="1">
    <source>
        <dbReference type="ARBA" id="ARBA00022574"/>
    </source>
</evidence>
<sequence>MVFESGSLSLEFTSTPFNGRLLASGGTDGTKVWDLKTMRELESPKSPAIRRASTAFVWIKREDDLSEALLYGTQNGHLVCWKDGKGLAVFEESYCIRVVNPSEITDLAFDAPSNRLAVCHRGGVVQVYTLSADMSLQPVFTNQLNNFTPRAIAFGQMWGNERDIMVFGLYGGQVYTFRGNNGNTTGQTWNVGAHVGDIALDNRKNVLCIHDPSSGTNLYRLEDHTRVKTFLVPVTKQSRLRQVALLEECKFVVSGSDHGIVYVFDRRSGKIIDELRVDAREWVQTVAAGKCSGVSAIFAAKSRDLVGTNKIFVWCKKNKQCFAIVGIACGLLVFLQLFVLMAGMTFMYQNVFATRDDEEIVSPPAPCSTLYVGRVVAGLVLVALWSVVRSQIASLTHTGAHPPSAHAAAIVLAALKEHCYFARSQQEMSFRNTSHGSSHSSQSTYHLCPRCGMCPICGSIAPTLPASMVVHAPLALAPVDERIVQFLFTLFVLETHLSGDWPHLILPYATCILIFFPCLIKALLAFFH</sequence>
<keyword evidence="1" id="KW-0853">WD repeat</keyword>
<keyword evidence="3" id="KW-0812">Transmembrane</keyword>